<gene>
    <name evidence="1" type="ORF">DAPPUDRAFT_15312</name>
</gene>
<dbReference type="PhylomeDB" id="E9GXS9"/>
<dbReference type="InterPro" id="IPR052384">
    <property type="entry name" value="TMTC_O-mannosyltransferase"/>
</dbReference>
<dbReference type="OMA" id="HTEAVCC"/>
<organism evidence="1 2">
    <name type="scientific">Daphnia pulex</name>
    <name type="common">Water flea</name>
    <dbReference type="NCBI Taxonomy" id="6669"/>
    <lineage>
        <taxon>Eukaryota</taxon>
        <taxon>Metazoa</taxon>
        <taxon>Ecdysozoa</taxon>
        <taxon>Arthropoda</taxon>
        <taxon>Crustacea</taxon>
        <taxon>Branchiopoda</taxon>
        <taxon>Diplostraca</taxon>
        <taxon>Cladocera</taxon>
        <taxon>Anomopoda</taxon>
        <taxon>Daphniidae</taxon>
        <taxon>Daphnia</taxon>
    </lineage>
</organism>
<dbReference type="PANTHER" id="PTHR44216:SF3">
    <property type="entry name" value="PROTEIN O-MANNOSYL-TRANSFERASE TMTC2"/>
    <property type="match status" value="1"/>
</dbReference>
<dbReference type="AlphaFoldDB" id="E9GXS9"/>
<feature type="non-terminal residue" evidence="1">
    <location>
        <position position="1"/>
    </location>
</feature>
<feature type="non-terminal residue" evidence="1">
    <location>
        <position position="121"/>
    </location>
</feature>
<accession>E9GXS9</accession>
<dbReference type="InParanoid" id="E9GXS9"/>
<dbReference type="Proteomes" id="UP000000305">
    <property type="component" value="Unassembled WGS sequence"/>
</dbReference>
<name>E9GXS9_DAPPU</name>
<dbReference type="STRING" id="6669.E9GXS9"/>
<sequence>VYTNSLGGDFVHDDLSAITGNRDITDPTAGTWDFLYNDFWGTSLLDPASHKSYRPLTILTFKWNYALSGLNPWSYHAVNVMLHAAVSALFAWLCRNCLGLSKLSSLLTASLFAIHPIHTEA</sequence>
<dbReference type="OrthoDB" id="66906at2759"/>
<dbReference type="EMBL" id="GL732573">
    <property type="protein sequence ID" value="EFX75763.1"/>
    <property type="molecule type" value="Genomic_DNA"/>
</dbReference>
<dbReference type="eggNOG" id="KOG1124">
    <property type="taxonomic scope" value="Eukaryota"/>
</dbReference>
<evidence type="ECO:0000313" key="1">
    <source>
        <dbReference type="EMBL" id="EFX75763.1"/>
    </source>
</evidence>
<reference evidence="1 2" key="1">
    <citation type="journal article" date="2011" name="Science">
        <title>The ecoresponsive genome of Daphnia pulex.</title>
        <authorList>
            <person name="Colbourne J.K."/>
            <person name="Pfrender M.E."/>
            <person name="Gilbert D."/>
            <person name="Thomas W.K."/>
            <person name="Tucker A."/>
            <person name="Oakley T.H."/>
            <person name="Tokishita S."/>
            <person name="Aerts A."/>
            <person name="Arnold G.J."/>
            <person name="Basu M.K."/>
            <person name="Bauer D.J."/>
            <person name="Caceres C.E."/>
            <person name="Carmel L."/>
            <person name="Casola C."/>
            <person name="Choi J.H."/>
            <person name="Detter J.C."/>
            <person name="Dong Q."/>
            <person name="Dusheyko S."/>
            <person name="Eads B.D."/>
            <person name="Frohlich T."/>
            <person name="Geiler-Samerotte K.A."/>
            <person name="Gerlach D."/>
            <person name="Hatcher P."/>
            <person name="Jogdeo S."/>
            <person name="Krijgsveld J."/>
            <person name="Kriventseva E.V."/>
            <person name="Kultz D."/>
            <person name="Laforsch C."/>
            <person name="Lindquist E."/>
            <person name="Lopez J."/>
            <person name="Manak J.R."/>
            <person name="Muller J."/>
            <person name="Pangilinan J."/>
            <person name="Patwardhan R.P."/>
            <person name="Pitluck S."/>
            <person name="Pritham E.J."/>
            <person name="Rechtsteiner A."/>
            <person name="Rho M."/>
            <person name="Rogozin I.B."/>
            <person name="Sakarya O."/>
            <person name="Salamov A."/>
            <person name="Schaack S."/>
            <person name="Shapiro H."/>
            <person name="Shiga Y."/>
            <person name="Skalitzky C."/>
            <person name="Smith Z."/>
            <person name="Souvorov A."/>
            <person name="Sung W."/>
            <person name="Tang Z."/>
            <person name="Tsuchiya D."/>
            <person name="Tu H."/>
            <person name="Vos H."/>
            <person name="Wang M."/>
            <person name="Wolf Y.I."/>
            <person name="Yamagata H."/>
            <person name="Yamada T."/>
            <person name="Ye Y."/>
            <person name="Shaw J.R."/>
            <person name="Andrews J."/>
            <person name="Crease T.J."/>
            <person name="Tang H."/>
            <person name="Lucas S.M."/>
            <person name="Robertson H.M."/>
            <person name="Bork P."/>
            <person name="Koonin E.V."/>
            <person name="Zdobnov E.M."/>
            <person name="Grigoriev I.V."/>
            <person name="Lynch M."/>
            <person name="Boore J.L."/>
        </authorList>
    </citation>
    <scope>NUCLEOTIDE SEQUENCE [LARGE SCALE GENOMIC DNA]</scope>
</reference>
<proteinExistence type="predicted"/>
<evidence type="ECO:0000313" key="2">
    <source>
        <dbReference type="Proteomes" id="UP000000305"/>
    </source>
</evidence>
<keyword evidence="2" id="KW-1185">Reference proteome</keyword>
<protein>
    <submittedName>
        <fullName evidence="1">Uncharacterized protein</fullName>
    </submittedName>
</protein>
<dbReference type="PANTHER" id="PTHR44216">
    <property type="entry name" value="PROTEIN O-MANNOSYL-TRANSFERASE TMTC2"/>
    <property type="match status" value="1"/>
</dbReference>
<dbReference type="KEGG" id="dpx:DAPPUDRAFT_15312"/>
<dbReference type="HOGENOM" id="CLU_081146_1_0_1"/>